<reference evidence="7 8" key="1">
    <citation type="submission" date="2018-01" db="EMBL/GenBank/DDBJ databases">
        <title>Metagenomic assembled genomes from two thermal pools in the Uzon Caldera, Kamchatka, Russia.</title>
        <authorList>
            <person name="Wilkins L."/>
            <person name="Ettinger C."/>
        </authorList>
    </citation>
    <scope>NUCLEOTIDE SEQUENCE [LARGE SCALE GENOMIC DNA]</scope>
    <source>
        <strain evidence="7">ZAV-02</strain>
    </source>
</reference>
<organism evidence="7 8">
    <name type="scientific">Chloroflexus aggregans</name>
    <dbReference type="NCBI Taxonomy" id="152260"/>
    <lineage>
        <taxon>Bacteria</taxon>
        <taxon>Bacillati</taxon>
        <taxon>Chloroflexota</taxon>
        <taxon>Chloroflexia</taxon>
        <taxon>Chloroflexales</taxon>
        <taxon>Chloroflexineae</taxon>
        <taxon>Chloroflexaceae</taxon>
        <taxon>Chloroflexus</taxon>
    </lineage>
</organism>
<dbReference type="EMBL" id="PNIQ01000831">
    <property type="protein sequence ID" value="PMP76997.1"/>
    <property type="molecule type" value="Genomic_DNA"/>
</dbReference>
<dbReference type="InterPro" id="IPR018752">
    <property type="entry name" value="DabA"/>
</dbReference>
<keyword evidence="1" id="KW-0813">Transport</keyword>
<evidence type="ECO:0000256" key="1">
    <source>
        <dbReference type="ARBA" id="ARBA00022448"/>
    </source>
</evidence>
<keyword evidence="5 6" id="KW-0472">Membrane</keyword>
<gene>
    <name evidence="7" type="ORF">C0184_12395</name>
</gene>
<evidence type="ECO:0000313" key="7">
    <source>
        <dbReference type="EMBL" id="PMP76997.1"/>
    </source>
</evidence>
<accession>A0A2J6X006</accession>
<evidence type="ECO:0000256" key="2">
    <source>
        <dbReference type="ARBA" id="ARBA00022475"/>
    </source>
</evidence>
<dbReference type="Proteomes" id="UP000243376">
    <property type="component" value="Unassembled WGS sequence"/>
</dbReference>
<dbReference type="PANTHER" id="PTHR38344:SF1">
    <property type="entry name" value="INORGANIC CARBON TRANSPORTER SUBUNIT DABA-RELATED"/>
    <property type="match status" value="1"/>
</dbReference>
<keyword evidence="4" id="KW-0862">Zinc</keyword>
<name>A0A2J6X006_9CHLR</name>
<evidence type="ECO:0000256" key="3">
    <source>
        <dbReference type="ARBA" id="ARBA00022723"/>
    </source>
</evidence>
<keyword evidence="2" id="KW-1003">Cell membrane</keyword>
<evidence type="ECO:0000256" key="4">
    <source>
        <dbReference type="ARBA" id="ARBA00022833"/>
    </source>
</evidence>
<evidence type="ECO:0000313" key="8">
    <source>
        <dbReference type="Proteomes" id="UP000243376"/>
    </source>
</evidence>
<dbReference type="AlphaFoldDB" id="A0A2J6X006"/>
<dbReference type="GO" id="GO:0046872">
    <property type="term" value="F:metal ion binding"/>
    <property type="evidence" value="ECO:0007669"/>
    <property type="project" value="UniProtKB-KW"/>
</dbReference>
<evidence type="ECO:0000256" key="6">
    <source>
        <dbReference type="SAM" id="Phobius"/>
    </source>
</evidence>
<comment type="caution">
    <text evidence="7">The sequence shown here is derived from an EMBL/GenBank/DDBJ whole genome shotgun (WGS) entry which is preliminary data.</text>
</comment>
<keyword evidence="6" id="KW-0812">Transmembrane</keyword>
<keyword evidence="6" id="KW-1133">Transmembrane helix</keyword>
<protein>
    <submittedName>
        <fullName evidence="7">DUF2309 domain-containing protein</fullName>
    </submittedName>
</protein>
<feature type="transmembrane region" description="Helical" evidence="6">
    <location>
        <begin position="438"/>
        <end position="458"/>
    </location>
</feature>
<dbReference type="PANTHER" id="PTHR38344">
    <property type="entry name" value="UPF0753 PROTEIN AQ_863"/>
    <property type="match status" value="1"/>
</dbReference>
<keyword evidence="3" id="KW-0479">Metal-binding</keyword>
<evidence type="ECO:0000256" key="5">
    <source>
        <dbReference type="ARBA" id="ARBA00023136"/>
    </source>
</evidence>
<feature type="non-terminal residue" evidence="7">
    <location>
        <position position="470"/>
    </location>
</feature>
<sequence>MTMVKTNIKTMSVFAIPSPTLSREDIADAVRRAEQRIAPLWPLRNFVAVNPYLGLIDYSFEQAAHVLACRAGARMTLPRSFYAQAIECGRITDDDLAAALAEGIPFRGAPETVAALKAFARDNSPEPVGNVLPTDLAAKITGSNWSAIVTDSISNWAGAYFDLGQSYWRSPWAKLPAYAAWRAEAAFDRTPQVRGARAFQRVLRDMPSTATETIVVALKQLQVPATGLEAYLHRLLLSIHGWASYARYLRWEAELYGGQDETLTDLLAIRLVWEVGLWQSFAGDGVAAAWEQSIGEMCNGQDDDEFKRVLGGDLLLQRAFEHAYRRKLFAQLGVTAPVTTGTRKRVQAAFCIDVRSEIFRRALETVSGEIETIGFAGFFGFPIEYIPLAEAEGGAQCPVLLTPQFVIAESVDGATPSEVEAAITKRAMRQRVAKAWRMFKFAPVSCFGFVGPVGLAYVRKLLLDTLGITR</sequence>
<proteinExistence type="predicted"/>
<dbReference type="Pfam" id="PF10070">
    <property type="entry name" value="DabA"/>
    <property type="match status" value="1"/>
</dbReference>